<dbReference type="EMBL" id="ULHB01000045">
    <property type="protein sequence ID" value="SYW79042.1"/>
    <property type="molecule type" value="Genomic_DNA"/>
</dbReference>
<comment type="caution">
    <text evidence="2">The sequence shown here is derived from an EMBL/GenBank/DDBJ whole genome shotgun (WGS) entry which is preliminary data.</text>
</comment>
<gene>
    <name evidence="2" type="ORF">UBRO2_02726</name>
</gene>
<name>A0A8H8TSF6_9BASI</name>
<dbReference type="AlphaFoldDB" id="A0A8H8TSF6"/>
<dbReference type="Proteomes" id="UP000658997">
    <property type="component" value="Unassembled WGS sequence"/>
</dbReference>
<organism evidence="2 3">
    <name type="scientific">Ustilago bromivora</name>
    <dbReference type="NCBI Taxonomy" id="307758"/>
    <lineage>
        <taxon>Eukaryota</taxon>
        <taxon>Fungi</taxon>
        <taxon>Dikarya</taxon>
        <taxon>Basidiomycota</taxon>
        <taxon>Ustilaginomycotina</taxon>
        <taxon>Ustilaginomycetes</taxon>
        <taxon>Ustilaginales</taxon>
        <taxon>Ustilaginaceae</taxon>
        <taxon>Ustilago</taxon>
    </lineage>
</organism>
<feature type="region of interest" description="Disordered" evidence="1">
    <location>
        <begin position="1"/>
        <end position="75"/>
    </location>
</feature>
<feature type="compositionally biased region" description="Basic residues" evidence="1">
    <location>
        <begin position="18"/>
        <end position="30"/>
    </location>
</feature>
<protein>
    <submittedName>
        <fullName evidence="2">Uncharacterized protein</fullName>
    </submittedName>
</protein>
<evidence type="ECO:0000313" key="3">
    <source>
        <dbReference type="Proteomes" id="UP000658997"/>
    </source>
</evidence>
<reference evidence="2" key="1">
    <citation type="submission" date="2018-08" db="EMBL/GenBank/DDBJ databases">
        <authorList>
            <person name="Guldener U."/>
        </authorList>
    </citation>
    <scope>NUCLEOTIDE SEQUENCE</scope>
    <source>
        <strain evidence="2">UB2</strain>
    </source>
</reference>
<evidence type="ECO:0000313" key="2">
    <source>
        <dbReference type="EMBL" id="SYW79042.1"/>
    </source>
</evidence>
<accession>A0A8H8TSF6</accession>
<feature type="region of interest" description="Disordered" evidence="1">
    <location>
        <begin position="444"/>
        <end position="464"/>
    </location>
</feature>
<feature type="compositionally biased region" description="Polar residues" evidence="1">
    <location>
        <begin position="31"/>
        <end position="43"/>
    </location>
</feature>
<sequence>MKRKRNEAASASDSSRAKISRRQSKSHKLRSSANASLPRQQQVKPREHLNACSTGLKPSSDVVPDTATKKSSKSARARALITPTLRFSPFLDVVIRRASPDTANVIEDRISRDAIHLHPTNPDLLLDATMFERLQMASIAATPLRIYHLFGDLGRPCRVVDNSVATVKIFFVGVCTISRIARQNGSLTEISLTLNTTRMRDHADKPSTSATSSAASLLPLNDLKHTFLGFRCSNKDAAKLLPSGRKMELSFTGSRSDLGHANILLTNDDLTERTVSTFSDGTRVCMYHIASAAADTACSGTHDLKATTLTLHHVLRPGQPDTPSIEALLSPAAPYRLSLQVEYKFRIRGYALGFGDQAQDLFPSIVNQPFSSASEEFVRQTASLRRSLQIATIANDVNARPGKPLGCILLVLQNGQLKIDRSLFPAGSSYFGLLCLEESTIVSMRRDRPSPPNDSSTNKSIDRDSRAVSVGSFVMQPQDAVVARTDLLEAVQLELSSSGISPWLIAHFAADDVKSTQRRPIPPVSNLNPQITDLPIEYHRRPWNL</sequence>
<proteinExistence type="predicted"/>
<keyword evidence="3" id="KW-1185">Reference proteome</keyword>
<evidence type="ECO:0000256" key="1">
    <source>
        <dbReference type="SAM" id="MobiDB-lite"/>
    </source>
</evidence>